<organism evidence="2 3">
    <name type="scientific">Romboutsia hominis</name>
    <dbReference type="NCBI Taxonomy" id="1507512"/>
    <lineage>
        <taxon>Bacteria</taxon>
        <taxon>Bacillati</taxon>
        <taxon>Bacillota</taxon>
        <taxon>Clostridia</taxon>
        <taxon>Peptostreptococcales</taxon>
        <taxon>Peptostreptococcaceae</taxon>
        <taxon>Romboutsia</taxon>
    </lineage>
</organism>
<dbReference type="Pfam" id="PF01464">
    <property type="entry name" value="SLT"/>
    <property type="match status" value="1"/>
</dbReference>
<evidence type="ECO:0000313" key="3">
    <source>
        <dbReference type="Proteomes" id="UP000245695"/>
    </source>
</evidence>
<dbReference type="EMBL" id="LN650648">
    <property type="protein sequence ID" value="CEI72025.1"/>
    <property type="molecule type" value="Genomic_DNA"/>
</dbReference>
<dbReference type="CDD" id="cd16896">
    <property type="entry name" value="LT_Slt70-like"/>
    <property type="match status" value="1"/>
</dbReference>
<keyword evidence="3" id="KW-1185">Reference proteome</keyword>
<dbReference type="PANTHER" id="PTHR37423">
    <property type="entry name" value="SOLUBLE LYTIC MUREIN TRANSGLYCOSYLASE-RELATED"/>
    <property type="match status" value="1"/>
</dbReference>
<reference evidence="2 3" key="1">
    <citation type="submission" date="2014-09" db="EMBL/GenBank/DDBJ databases">
        <authorList>
            <person name="Hornung B.V."/>
        </authorList>
    </citation>
    <scope>NUCLEOTIDE SEQUENCE [LARGE SCALE GENOMIC DNA]</scope>
    <source>
        <strain evidence="2 3">FRIFI</strain>
    </source>
</reference>
<dbReference type="KEGG" id="rhom:FRIFI_0477"/>
<feature type="domain" description="Transglycosylase SLT" evidence="1">
    <location>
        <begin position="39"/>
        <end position="150"/>
    </location>
</feature>
<dbReference type="PANTHER" id="PTHR37423:SF2">
    <property type="entry name" value="MEMBRANE-BOUND LYTIC MUREIN TRANSGLYCOSYLASE C"/>
    <property type="match status" value="1"/>
</dbReference>
<dbReference type="SUPFAM" id="SSF53955">
    <property type="entry name" value="Lysozyme-like"/>
    <property type="match status" value="1"/>
</dbReference>
<dbReference type="InterPro" id="IPR008258">
    <property type="entry name" value="Transglycosylase_SLT_dom_1"/>
</dbReference>
<dbReference type="AlphaFoldDB" id="A0A2P2BNQ9"/>
<proteinExistence type="predicted"/>
<evidence type="ECO:0000259" key="1">
    <source>
        <dbReference type="Pfam" id="PF01464"/>
    </source>
</evidence>
<protein>
    <submittedName>
        <fullName evidence="2">Transglycosylase SLT domain protein</fullName>
    </submittedName>
</protein>
<accession>A0A2P2BNQ9</accession>
<evidence type="ECO:0000313" key="2">
    <source>
        <dbReference type="EMBL" id="CEI72025.1"/>
    </source>
</evidence>
<name>A0A2P2BNQ9_9FIRM</name>
<dbReference type="Gene3D" id="1.10.530.10">
    <property type="match status" value="1"/>
</dbReference>
<gene>
    <name evidence="2" type="ORF">FRIFI_0477</name>
</gene>
<dbReference type="RefSeq" id="WP_092927290.1">
    <property type="nucleotide sequence ID" value="NZ_FJTZ01000012.1"/>
</dbReference>
<dbReference type="Proteomes" id="UP000245695">
    <property type="component" value="Chromosome 1"/>
</dbReference>
<dbReference type="InterPro" id="IPR023346">
    <property type="entry name" value="Lysozyme-like_dom_sf"/>
</dbReference>
<sequence length="186" mass="21503">MNNKKILIILSISLIILTGFLIETKTIHKILYPKKYSDYVERYSKEFNIEENLVYSIMKAESKFKKDAISNKGAKGLMQISDITRNWAIDELNLENNIDIFDPETNIKIGCWYLNKLYKEFGNLDLVVAAYNGGSGNVNKWLGNNEYSKDGKMLHNIPFTETSNYLDKVKNNYKNYNSIYGKEGKN</sequence>